<evidence type="ECO:0000313" key="4">
    <source>
        <dbReference type="Proteomes" id="UP000823775"/>
    </source>
</evidence>
<accession>A0ABS8RQJ5</accession>
<evidence type="ECO:0000256" key="1">
    <source>
        <dbReference type="SAM" id="MobiDB-lite"/>
    </source>
</evidence>
<evidence type="ECO:0000313" key="3">
    <source>
        <dbReference type="EMBL" id="MCD7447879.1"/>
    </source>
</evidence>
<comment type="caution">
    <text evidence="3">The sequence shown here is derived from an EMBL/GenBank/DDBJ whole genome shotgun (WGS) entry which is preliminary data.</text>
</comment>
<gene>
    <name evidence="3" type="ORF">HAX54_035810</name>
</gene>
<keyword evidence="2" id="KW-1133">Transmembrane helix</keyword>
<reference evidence="3 4" key="1">
    <citation type="journal article" date="2021" name="BMC Genomics">
        <title>Datura genome reveals duplications of psychoactive alkaloid biosynthetic genes and high mutation rate following tissue culture.</title>
        <authorList>
            <person name="Rajewski A."/>
            <person name="Carter-House D."/>
            <person name="Stajich J."/>
            <person name="Litt A."/>
        </authorList>
    </citation>
    <scope>NUCLEOTIDE SEQUENCE [LARGE SCALE GENOMIC DNA]</scope>
    <source>
        <strain evidence="3">AR-01</strain>
    </source>
</reference>
<sequence length="247" mass="26603">MGAWAMNVVSSVGIIMANKQLMSANGYSLTFKMDRDFLAVEFSTTLFPYSASSATTLTGFHFAVMGTCWDGVKCHGVFFHQACTVVGTVWFSVVANMSITGMNLSLMLNSVGFYQISKLSMIPVVCLMEWVLHNKKLLEGVLSTSLQQTTILVNLLLDHNYSSGAIFFILLSCSLSSSVSQYLCIGRFSAVSFQLGGGGRETVPKLSPTPRVHASKNSLTEGAEIIEGGNGRPTSKSVSPRPTEVSI</sequence>
<evidence type="ECO:0000256" key="2">
    <source>
        <dbReference type="SAM" id="Phobius"/>
    </source>
</evidence>
<keyword evidence="2" id="KW-0472">Membrane</keyword>
<keyword evidence="4" id="KW-1185">Reference proteome</keyword>
<dbReference type="Proteomes" id="UP000823775">
    <property type="component" value="Unassembled WGS sequence"/>
</dbReference>
<name>A0ABS8RQJ5_DATST</name>
<feature type="region of interest" description="Disordered" evidence="1">
    <location>
        <begin position="202"/>
        <end position="247"/>
    </location>
</feature>
<organism evidence="3 4">
    <name type="scientific">Datura stramonium</name>
    <name type="common">Jimsonweed</name>
    <name type="synonym">Common thornapple</name>
    <dbReference type="NCBI Taxonomy" id="4076"/>
    <lineage>
        <taxon>Eukaryota</taxon>
        <taxon>Viridiplantae</taxon>
        <taxon>Streptophyta</taxon>
        <taxon>Embryophyta</taxon>
        <taxon>Tracheophyta</taxon>
        <taxon>Spermatophyta</taxon>
        <taxon>Magnoliopsida</taxon>
        <taxon>eudicotyledons</taxon>
        <taxon>Gunneridae</taxon>
        <taxon>Pentapetalae</taxon>
        <taxon>asterids</taxon>
        <taxon>lamiids</taxon>
        <taxon>Solanales</taxon>
        <taxon>Solanaceae</taxon>
        <taxon>Solanoideae</taxon>
        <taxon>Datureae</taxon>
        <taxon>Datura</taxon>
    </lineage>
</organism>
<dbReference type="EMBL" id="JACEIK010000047">
    <property type="protein sequence ID" value="MCD7447879.1"/>
    <property type="molecule type" value="Genomic_DNA"/>
</dbReference>
<proteinExistence type="predicted"/>
<feature type="transmembrane region" description="Helical" evidence="2">
    <location>
        <begin position="165"/>
        <end position="185"/>
    </location>
</feature>
<feature type="transmembrane region" description="Helical" evidence="2">
    <location>
        <begin position="78"/>
        <end position="99"/>
    </location>
</feature>
<protein>
    <submittedName>
        <fullName evidence="3">Uncharacterized protein</fullName>
    </submittedName>
</protein>
<keyword evidence="2" id="KW-0812">Transmembrane</keyword>
<feature type="compositionally biased region" description="Polar residues" evidence="1">
    <location>
        <begin position="232"/>
        <end position="247"/>
    </location>
</feature>